<dbReference type="EMBL" id="ML994070">
    <property type="protein sequence ID" value="KAF2199545.1"/>
    <property type="molecule type" value="Genomic_DNA"/>
</dbReference>
<dbReference type="SMART" id="SM00360">
    <property type="entry name" value="RRM"/>
    <property type="match status" value="2"/>
</dbReference>
<evidence type="ECO:0000256" key="10">
    <source>
        <dbReference type="PROSITE-ProRule" id="PRU00176"/>
    </source>
</evidence>
<dbReference type="InterPro" id="IPR035979">
    <property type="entry name" value="RBD_domain_sf"/>
</dbReference>
<feature type="domain" description="RRM" evidence="12">
    <location>
        <begin position="14"/>
        <end position="93"/>
    </location>
</feature>
<dbReference type="FunFam" id="3.30.70.330:FF:000029">
    <property type="entry name" value="U2 small nuclear ribonucleoprotein B"/>
    <property type="match status" value="1"/>
</dbReference>
<evidence type="ECO:0000256" key="11">
    <source>
        <dbReference type="SAM" id="MobiDB-lite"/>
    </source>
</evidence>
<dbReference type="OrthoDB" id="266020at2759"/>
<dbReference type="CDD" id="cd12246">
    <property type="entry name" value="RRM1_U1A_like"/>
    <property type="match status" value="1"/>
</dbReference>
<dbReference type="Proteomes" id="UP000799536">
    <property type="component" value="Unassembled WGS sequence"/>
</dbReference>
<evidence type="ECO:0000256" key="8">
    <source>
        <dbReference type="ARBA" id="ARBA00023242"/>
    </source>
</evidence>
<feature type="region of interest" description="Disordered" evidence="11">
    <location>
        <begin position="91"/>
        <end position="149"/>
    </location>
</feature>
<reference evidence="13" key="1">
    <citation type="journal article" date="2020" name="Stud. Mycol.">
        <title>101 Dothideomycetes genomes: a test case for predicting lifestyles and emergence of pathogens.</title>
        <authorList>
            <person name="Haridas S."/>
            <person name="Albert R."/>
            <person name="Binder M."/>
            <person name="Bloem J."/>
            <person name="Labutti K."/>
            <person name="Salamov A."/>
            <person name="Andreopoulos B."/>
            <person name="Baker S."/>
            <person name="Barry K."/>
            <person name="Bills G."/>
            <person name="Bluhm B."/>
            <person name="Cannon C."/>
            <person name="Castanera R."/>
            <person name="Culley D."/>
            <person name="Daum C."/>
            <person name="Ezra D."/>
            <person name="Gonzalez J."/>
            <person name="Henrissat B."/>
            <person name="Kuo A."/>
            <person name="Liang C."/>
            <person name="Lipzen A."/>
            <person name="Lutzoni F."/>
            <person name="Magnuson J."/>
            <person name="Mondo S."/>
            <person name="Nolan M."/>
            <person name="Ohm R."/>
            <person name="Pangilinan J."/>
            <person name="Park H.-J."/>
            <person name="Ramirez L."/>
            <person name="Alfaro M."/>
            <person name="Sun H."/>
            <person name="Tritt A."/>
            <person name="Yoshinaga Y."/>
            <person name="Zwiers L.-H."/>
            <person name="Turgeon B."/>
            <person name="Goodwin S."/>
            <person name="Spatafora J."/>
            <person name="Crous P."/>
            <person name="Grigoriev I."/>
        </authorList>
    </citation>
    <scope>NUCLEOTIDE SEQUENCE</scope>
    <source>
        <strain evidence="13">ATCC 74209</strain>
    </source>
</reference>
<name>A0A9P4JI39_9PLEO</name>
<dbReference type="InterPro" id="IPR012677">
    <property type="entry name" value="Nucleotide-bd_a/b_plait_sf"/>
</dbReference>
<keyword evidence="9 13" id="KW-0687">Ribonucleoprotein</keyword>
<evidence type="ECO:0000256" key="7">
    <source>
        <dbReference type="ARBA" id="ARBA00023187"/>
    </source>
</evidence>
<dbReference type="GO" id="GO:0030532">
    <property type="term" value="C:small nuclear ribonucleoprotein complex"/>
    <property type="evidence" value="ECO:0007669"/>
    <property type="project" value="UniProtKB-ARBA"/>
</dbReference>
<dbReference type="FunFam" id="3.30.70.330:FF:000039">
    <property type="entry name" value="U1 small nuclear ribonucleoprotein A"/>
    <property type="match status" value="1"/>
</dbReference>
<comment type="caution">
    <text evidence="13">The sequence shown here is derived from an EMBL/GenBank/DDBJ whole genome shotgun (WGS) entry which is preliminary data.</text>
</comment>
<evidence type="ECO:0000259" key="12">
    <source>
        <dbReference type="PROSITE" id="PS50102"/>
    </source>
</evidence>
<keyword evidence="14" id="KW-1185">Reference proteome</keyword>
<evidence type="ECO:0000256" key="4">
    <source>
        <dbReference type="ARBA" id="ARBA00022728"/>
    </source>
</evidence>
<feature type="domain" description="RRM" evidence="12">
    <location>
        <begin position="162"/>
        <end position="237"/>
    </location>
</feature>
<keyword evidence="4" id="KW-0747">Spliceosome</keyword>
<keyword evidence="3" id="KW-0507">mRNA processing</keyword>
<accession>A0A9P4JI39</accession>
<evidence type="ECO:0000256" key="5">
    <source>
        <dbReference type="ARBA" id="ARBA00022737"/>
    </source>
</evidence>
<evidence type="ECO:0000256" key="1">
    <source>
        <dbReference type="ARBA" id="ARBA00004123"/>
    </source>
</evidence>
<evidence type="ECO:0000256" key="9">
    <source>
        <dbReference type="ARBA" id="ARBA00023274"/>
    </source>
</evidence>
<dbReference type="AlphaFoldDB" id="A0A9P4JI39"/>
<dbReference type="InterPro" id="IPR000504">
    <property type="entry name" value="RRM_dom"/>
</dbReference>
<keyword evidence="7" id="KW-0508">mRNA splicing</keyword>
<dbReference type="Gene3D" id="3.30.70.330">
    <property type="match status" value="2"/>
</dbReference>
<comment type="similarity">
    <text evidence="2">Belongs to the RRM U1 A/B'' family.</text>
</comment>
<evidence type="ECO:0000313" key="13">
    <source>
        <dbReference type="EMBL" id="KAF2199545.1"/>
    </source>
</evidence>
<evidence type="ECO:0000256" key="2">
    <source>
        <dbReference type="ARBA" id="ARBA00007243"/>
    </source>
</evidence>
<dbReference type="Pfam" id="PF00076">
    <property type="entry name" value="RRM_1"/>
    <property type="match status" value="2"/>
</dbReference>
<evidence type="ECO:0000256" key="6">
    <source>
        <dbReference type="ARBA" id="ARBA00022884"/>
    </source>
</evidence>
<comment type="subcellular location">
    <subcellularLocation>
        <location evidence="1">Nucleus</location>
    </subcellularLocation>
</comment>
<evidence type="ECO:0000256" key="3">
    <source>
        <dbReference type="ARBA" id="ARBA00022664"/>
    </source>
</evidence>
<feature type="compositionally biased region" description="Basic and acidic residues" evidence="11">
    <location>
        <begin position="117"/>
        <end position="132"/>
    </location>
</feature>
<dbReference type="GO" id="GO:0006397">
    <property type="term" value="P:mRNA processing"/>
    <property type="evidence" value="ECO:0007669"/>
    <property type="project" value="UniProtKB-KW"/>
</dbReference>
<protein>
    <submittedName>
        <fullName evidence="13">Small nuclear ribonucleoprotein U1a</fullName>
    </submittedName>
</protein>
<keyword evidence="5" id="KW-0677">Repeat</keyword>
<dbReference type="GO" id="GO:0005681">
    <property type="term" value="C:spliceosomal complex"/>
    <property type="evidence" value="ECO:0007669"/>
    <property type="project" value="UniProtKB-KW"/>
</dbReference>
<evidence type="ECO:0000313" key="14">
    <source>
        <dbReference type="Proteomes" id="UP000799536"/>
    </source>
</evidence>
<keyword evidence="6 10" id="KW-0694">RNA-binding</keyword>
<dbReference type="SUPFAM" id="SSF54928">
    <property type="entry name" value="RNA-binding domain, RBD"/>
    <property type="match status" value="1"/>
</dbReference>
<gene>
    <name evidence="13" type="ORF">GQ43DRAFT_113038</name>
</gene>
<dbReference type="PANTHER" id="PTHR10501">
    <property type="entry name" value="U1 SMALL NUCLEAR RIBONUCLEOPROTEIN A/U2 SMALL NUCLEAR RIBONUCLEOPROTEIN B"/>
    <property type="match status" value="1"/>
</dbReference>
<sequence>MNMEGVQGSVAANSTVYIRNLPERVKIDDLKENLKVIFEEYGNILDIIAKRSLKRRGQAFVVFDNVASATKAIDELQGLEMGGKEMRMSYARTKSDATVKREGTEQDFEQHKRRRLAEKERKQAQEEAEKKARATGAPEPAKPRAPKTGMQAVPDEFVPANKILFVQNIPKDVDTEALTTLFQQFPGFKEVRTVPGRVGIAFVEYEHEDFAIKAKETTANMRLGADQKPIKVTYQRQG</sequence>
<proteinExistence type="inferred from homology"/>
<dbReference type="CDD" id="cd12247">
    <property type="entry name" value="RRM2_U1A_like"/>
    <property type="match status" value="1"/>
</dbReference>
<dbReference type="GO" id="GO:0008380">
    <property type="term" value="P:RNA splicing"/>
    <property type="evidence" value="ECO:0007669"/>
    <property type="project" value="UniProtKB-KW"/>
</dbReference>
<keyword evidence="8" id="KW-0539">Nucleus</keyword>
<organism evidence="13 14">
    <name type="scientific">Delitschia confertaspora ATCC 74209</name>
    <dbReference type="NCBI Taxonomy" id="1513339"/>
    <lineage>
        <taxon>Eukaryota</taxon>
        <taxon>Fungi</taxon>
        <taxon>Dikarya</taxon>
        <taxon>Ascomycota</taxon>
        <taxon>Pezizomycotina</taxon>
        <taxon>Dothideomycetes</taxon>
        <taxon>Pleosporomycetidae</taxon>
        <taxon>Pleosporales</taxon>
        <taxon>Delitschiaceae</taxon>
        <taxon>Delitschia</taxon>
    </lineage>
</organism>
<dbReference type="PROSITE" id="PS50102">
    <property type="entry name" value="RRM"/>
    <property type="match status" value="2"/>
</dbReference>
<feature type="compositionally biased region" description="Basic and acidic residues" evidence="11">
    <location>
        <begin position="91"/>
        <end position="110"/>
    </location>
</feature>
<dbReference type="GO" id="GO:0003723">
    <property type="term" value="F:RNA binding"/>
    <property type="evidence" value="ECO:0007669"/>
    <property type="project" value="UniProtKB-UniRule"/>
</dbReference>